<dbReference type="InterPro" id="IPR005683">
    <property type="entry name" value="Tom22"/>
</dbReference>
<keyword evidence="14" id="KW-1185">Reference proteome</keyword>
<dbReference type="GO" id="GO:0006886">
    <property type="term" value="P:intracellular protein transport"/>
    <property type="evidence" value="ECO:0007669"/>
    <property type="project" value="InterPro"/>
</dbReference>
<keyword evidence="10" id="KW-0472">Membrane</keyword>
<evidence type="ECO:0000256" key="10">
    <source>
        <dbReference type="ARBA" id="ARBA00023136"/>
    </source>
</evidence>
<keyword evidence="8" id="KW-0811">Translocation</keyword>
<keyword evidence="9" id="KW-0496">Mitochondrion</keyword>
<dbReference type="GO" id="GO:0005741">
    <property type="term" value="C:mitochondrial outer membrane"/>
    <property type="evidence" value="ECO:0007669"/>
    <property type="project" value="UniProtKB-SubCell"/>
</dbReference>
<accession>A0A507C282</accession>
<protein>
    <recommendedName>
        <fullName evidence="15">Mitochondrial import receptor subunit Tom22</fullName>
    </recommendedName>
</protein>
<gene>
    <name evidence="13" type="ORF">SmJEL517_g04786</name>
</gene>
<dbReference type="Proteomes" id="UP000319731">
    <property type="component" value="Unassembled WGS sequence"/>
</dbReference>
<dbReference type="AlphaFoldDB" id="A0A507C282"/>
<dbReference type="OrthoDB" id="10016939at2759"/>
<evidence type="ECO:0000256" key="11">
    <source>
        <dbReference type="ARBA" id="ARBA00023170"/>
    </source>
</evidence>
<keyword evidence="7" id="KW-1133">Transmembrane helix</keyword>
<evidence type="ECO:0000313" key="13">
    <source>
        <dbReference type="EMBL" id="TPX32066.1"/>
    </source>
</evidence>
<comment type="caution">
    <text evidence="13">The sequence shown here is derived from an EMBL/GenBank/DDBJ whole genome shotgun (WGS) entry which is preliminary data.</text>
</comment>
<evidence type="ECO:0000256" key="3">
    <source>
        <dbReference type="ARBA" id="ARBA00022448"/>
    </source>
</evidence>
<keyword evidence="3" id="KW-0813">Transport</keyword>
<proteinExistence type="inferred from homology"/>
<evidence type="ECO:0000313" key="14">
    <source>
        <dbReference type="Proteomes" id="UP000319731"/>
    </source>
</evidence>
<keyword evidence="4" id="KW-0812">Transmembrane</keyword>
<evidence type="ECO:0000256" key="12">
    <source>
        <dbReference type="SAM" id="MobiDB-lite"/>
    </source>
</evidence>
<evidence type="ECO:0000256" key="4">
    <source>
        <dbReference type="ARBA" id="ARBA00022692"/>
    </source>
</evidence>
<name>A0A507C282_9FUNG</name>
<dbReference type="CDD" id="cd22884">
    <property type="entry name" value="TOM22"/>
    <property type="match status" value="1"/>
</dbReference>
<organism evidence="13 14">
    <name type="scientific">Synchytrium microbalum</name>
    <dbReference type="NCBI Taxonomy" id="1806994"/>
    <lineage>
        <taxon>Eukaryota</taxon>
        <taxon>Fungi</taxon>
        <taxon>Fungi incertae sedis</taxon>
        <taxon>Chytridiomycota</taxon>
        <taxon>Chytridiomycota incertae sedis</taxon>
        <taxon>Chytridiomycetes</taxon>
        <taxon>Synchytriales</taxon>
        <taxon>Synchytriaceae</taxon>
        <taxon>Synchytrium</taxon>
    </lineage>
</organism>
<comment type="subcellular location">
    <subcellularLocation>
        <location evidence="1">Mitochondrion outer membrane</location>
        <topology evidence="1">Single-pass membrane protein</topology>
    </subcellularLocation>
</comment>
<feature type="region of interest" description="Disordered" evidence="12">
    <location>
        <begin position="1"/>
        <end position="38"/>
    </location>
</feature>
<evidence type="ECO:0000256" key="7">
    <source>
        <dbReference type="ARBA" id="ARBA00022989"/>
    </source>
</evidence>
<dbReference type="PANTHER" id="PTHR12504:SF0">
    <property type="entry name" value="MITOCHONDRIAL IMPORT RECEPTOR SUBUNIT TOM22 HOMOLOG"/>
    <property type="match status" value="1"/>
</dbReference>
<dbReference type="EMBL" id="QEAO01000035">
    <property type="protein sequence ID" value="TPX32066.1"/>
    <property type="molecule type" value="Genomic_DNA"/>
</dbReference>
<evidence type="ECO:0000256" key="5">
    <source>
        <dbReference type="ARBA" id="ARBA00022787"/>
    </source>
</evidence>
<evidence type="ECO:0008006" key="15">
    <source>
        <dbReference type="Google" id="ProtNLM"/>
    </source>
</evidence>
<keyword evidence="5" id="KW-1000">Mitochondrion outer membrane</keyword>
<evidence type="ECO:0000256" key="8">
    <source>
        <dbReference type="ARBA" id="ARBA00023010"/>
    </source>
</evidence>
<comment type="similarity">
    <text evidence="2">Belongs to the Tom22 family.</text>
</comment>
<evidence type="ECO:0000256" key="2">
    <source>
        <dbReference type="ARBA" id="ARBA00009874"/>
    </source>
</evidence>
<keyword evidence="6" id="KW-0653">Protein transport</keyword>
<dbReference type="PANTHER" id="PTHR12504">
    <property type="entry name" value="MITOCHONDRIAL IMPORT RECEPTOR SUBUNIT TOM22"/>
    <property type="match status" value="1"/>
</dbReference>
<evidence type="ECO:0000256" key="1">
    <source>
        <dbReference type="ARBA" id="ARBA00004572"/>
    </source>
</evidence>
<sequence>MPEIHEVSGAEEEDVQSEEDLLDDDEFETDSEADSISEEGILDRLLALEDAIPQSVKSAFSTSLSFSLAGLRWAGSGLWILSTAAMLLALPVALEGEKEQAAIQQEQMAKTASSVPMAPPSAL</sequence>
<dbReference type="STRING" id="1806994.A0A507C282"/>
<evidence type="ECO:0000256" key="6">
    <source>
        <dbReference type="ARBA" id="ARBA00022927"/>
    </source>
</evidence>
<reference evidence="13 14" key="1">
    <citation type="journal article" date="2019" name="Sci. Rep.">
        <title>Comparative genomics of chytrid fungi reveal insights into the obligate biotrophic and pathogenic lifestyle of Synchytrium endobioticum.</title>
        <authorList>
            <person name="van de Vossenberg B.T.L.H."/>
            <person name="Warris S."/>
            <person name="Nguyen H.D.T."/>
            <person name="van Gent-Pelzer M.P.E."/>
            <person name="Joly D.L."/>
            <person name="van de Geest H.C."/>
            <person name="Bonants P.J.M."/>
            <person name="Smith D.S."/>
            <person name="Levesque C.A."/>
            <person name="van der Lee T.A.J."/>
        </authorList>
    </citation>
    <scope>NUCLEOTIDE SEQUENCE [LARGE SCALE GENOMIC DNA]</scope>
    <source>
        <strain evidence="13 14">JEL517</strain>
    </source>
</reference>
<dbReference type="RefSeq" id="XP_031023340.1">
    <property type="nucleotide sequence ID" value="XM_031170714.1"/>
</dbReference>
<feature type="compositionally biased region" description="Acidic residues" evidence="12">
    <location>
        <begin position="9"/>
        <end position="37"/>
    </location>
</feature>
<dbReference type="GeneID" id="42006011"/>
<dbReference type="Pfam" id="PF04281">
    <property type="entry name" value="Tom22"/>
    <property type="match status" value="1"/>
</dbReference>
<keyword evidence="11" id="KW-0675">Receptor</keyword>
<evidence type="ECO:0000256" key="9">
    <source>
        <dbReference type="ARBA" id="ARBA00023128"/>
    </source>
</evidence>